<dbReference type="InterPro" id="IPR020931">
    <property type="entry name" value="MfnA"/>
</dbReference>
<dbReference type="RefSeq" id="WP_069575309.1">
    <property type="nucleotide sequence ID" value="NZ_FOAK01000001.1"/>
</dbReference>
<comment type="pathway">
    <text evidence="6">Cofactor biosynthesis; methanofuran biosynthesis.</text>
</comment>
<dbReference type="EC" id="4.1.1.11" evidence="6"/>
<evidence type="ECO:0000256" key="7">
    <source>
        <dbReference type="PIRSR" id="PIRSR602129-50"/>
    </source>
</evidence>
<dbReference type="GO" id="GO:0030170">
    <property type="term" value="F:pyridoxal phosphate binding"/>
    <property type="evidence" value="ECO:0007669"/>
    <property type="project" value="UniProtKB-UniRule"/>
</dbReference>
<dbReference type="NCBIfam" id="TIGR03812">
    <property type="entry name" value="tyr_de_CO2_Arch"/>
    <property type="match status" value="1"/>
</dbReference>
<evidence type="ECO:0000313" key="9">
    <source>
        <dbReference type="Proteomes" id="UP000199506"/>
    </source>
</evidence>
<dbReference type="UniPathway" id="UPA00080"/>
<dbReference type="AlphaFoldDB" id="A0A1H7G3S1"/>
<dbReference type="EC" id="4.1.1.25" evidence="6"/>
<keyword evidence="2 6" id="KW-0210">Decarboxylase</keyword>
<dbReference type="GO" id="GO:2001120">
    <property type="term" value="P:methanofuran biosynthetic process"/>
    <property type="evidence" value="ECO:0007669"/>
    <property type="project" value="UniProtKB-UniRule"/>
</dbReference>
<feature type="modified residue" description="N6-(pyridoxal phosphate)lysine" evidence="6 7">
    <location>
        <position position="234"/>
    </location>
</feature>
<dbReference type="UniPathway" id="UPA00241"/>
<keyword evidence="4 6" id="KW-0456">Lyase</keyword>
<accession>A0A1H7G3S1</accession>
<evidence type="ECO:0000256" key="5">
    <source>
        <dbReference type="ARBA" id="ARBA00038302"/>
    </source>
</evidence>
<comment type="function">
    <text evidence="6">Catalyzes the decarboxylation of L-tyrosine to produce tyramine for methanofuran biosynthesis. Can also catalyze the decarboxylation of L-aspartate to produce beta-alanine for coenzyme A (CoA) biosynthesis.</text>
</comment>
<evidence type="ECO:0000256" key="4">
    <source>
        <dbReference type="ARBA" id="ARBA00023239"/>
    </source>
</evidence>
<evidence type="ECO:0000256" key="6">
    <source>
        <dbReference type="HAMAP-Rule" id="MF_01610"/>
    </source>
</evidence>
<reference evidence="8 9" key="1">
    <citation type="submission" date="2016-10" db="EMBL/GenBank/DDBJ databases">
        <authorList>
            <person name="de Groot N.N."/>
        </authorList>
    </citation>
    <scope>NUCLEOTIDE SEQUENCE [LARGE SCALE GENOMIC DNA]</scope>
    <source>
        <strain evidence="8 9">DSM 11978</strain>
    </source>
</reference>
<dbReference type="InterPro" id="IPR015421">
    <property type="entry name" value="PyrdxlP-dep_Trfase_major"/>
</dbReference>
<gene>
    <name evidence="6" type="primary">mfnA</name>
    <name evidence="8" type="ORF">SAMN05216439_0825</name>
</gene>
<dbReference type="EMBL" id="FOAK01000001">
    <property type="protein sequence ID" value="SEK32751.1"/>
    <property type="molecule type" value="Genomic_DNA"/>
</dbReference>
<organism evidence="8 9">
    <name type="scientific">Methanobrevibacter gottschalkii</name>
    <dbReference type="NCBI Taxonomy" id="190974"/>
    <lineage>
        <taxon>Archaea</taxon>
        <taxon>Methanobacteriati</taxon>
        <taxon>Methanobacteriota</taxon>
        <taxon>Methanomada group</taxon>
        <taxon>Methanobacteria</taxon>
        <taxon>Methanobacteriales</taxon>
        <taxon>Methanobacteriaceae</taxon>
        <taxon>Methanobrevibacter</taxon>
    </lineage>
</organism>
<dbReference type="InterPro" id="IPR050477">
    <property type="entry name" value="GrpII_AminoAcid_Decarb"/>
</dbReference>
<comment type="catalytic activity">
    <reaction evidence="6">
        <text>L-aspartate + H(+) = beta-alanine + CO2</text>
        <dbReference type="Rhea" id="RHEA:19497"/>
        <dbReference type="ChEBI" id="CHEBI:15378"/>
        <dbReference type="ChEBI" id="CHEBI:16526"/>
        <dbReference type="ChEBI" id="CHEBI:29991"/>
        <dbReference type="ChEBI" id="CHEBI:57966"/>
        <dbReference type="EC" id="4.1.1.11"/>
    </reaction>
</comment>
<comment type="catalytic activity">
    <reaction evidence="6">
        <text>L-tyrosine + H(+) = tyramine + CO2</text>
        <dbReference type="Rhea" id="RHEA:14345"/>
        <dbReference type="ChEBI" id="CHEBI:15378"/>
        <dbReference type="ChEBI" id="CHEBI:16526"/>
        <dbReference type="ChEBI" id="CHEBI:58315"/>
        <dbReference type="ChEBI" id="CHEBI:327995"/>
        <dbReference type="EC" id="4.1.1.25"/>
    </reaction>
</comment>
<evidence type="ECO:0000256" key="2">
    <source>
        <dbReference type="ARBA" id="ARBA00022793"/>
    </source>
</evidence>
<dbReference type="InterPro" id="IPR015424">
    <property type="entry name" value="PyrdxlP-dep_Trfase"/>
</dbReference>
<dbReference type="InterPro" id="IPR021115">
    <property type="entry name" value="Pyridoxal-P_BS"/>
</dbReference>
<evidence type="ECO:0000313" key="8">
    <source>
        <dbReference type="EMBL" id="SEK32751.1"/>
    </source>
</evidence>
<dbReference type="PANTHER" id="PTHR42735">
    <property type="match status" value="1"/>
</dbReference>
<evidence type="ECO:0000256" key="1">
    <source>
        <dbReference type="ARBA" id="ARBA00001933"/>
    </source>
</evidence>
<dbReference type="InterPro" id="IPR002129">
    <property type="entry name" value="PyrdxlP-dep_de-COase"/>
</dbReference>
<comment type="similarity">
    <text evidence="5">Belongs to the group II decarboxylase family. Sphingosine-1-phosphate lyase subfamily.</text>
</comment>
<dbReference type="PANTHER" id="PTHR42735:SF6">
    <property type="entry name" value="SPHINGOSINE-1-PHOSPHATE LYASE 1"/>
    <property type="match status" value="1"/>
</dbReference>
<comment type="pathway">
    <text evidence="6">Cofactor biosynthesis; coenzyme A biosynthesis.</text>
</comment>
<dbReference type="SUPFAM" id="SSF53383">
    <property type="entry name" value="PLP-dependent transferases"/>
    <property type="match status" value="1"/>
</dbReference>
<keyword evidence="3 6" id="KW-0663">Pyridoxal phosphate</keyword>
<dbReference type="Pfam" id="PF00282">
    <property type="entry name" value="Pyridoxal_deC"/>
    <property type="match status" value="1"/>
</dbReference>
<dbReference type="GO" id="GO:0015937">
    <property type="term" value="P:coenzyme A biosynthetic process"/>
    <property type="evidence" value="ECO:0007669"/>
    <property type="project" value="UniProtKB-UniRule"/>
</dbReference>
<comment type="cofactor">
    <cofactor evidence="1 6 7">
        <name>pyridoxal 5'-phosphate</name>
        <dbReference type="ChEBI" id="CHEBI:597326"/>
    </cofactor>
</comment>
<dbReference type="GO" id="GO:0004837">
    <property type="term" value="F:tyrosine decarboxylase activity"/>
    <property type="evidence" value="ECO:0007669"/>
    <property type="project" value="UniProtKB-UniRule"/>
</dbReference>
<name>A0A1H7G3S1_9EURY</name>
<comment type="similarity">
    <text evidence="6">Belongs to the group II decarboxylase family. MfnA subfamily.</text>
</comment>
<dbReference type="GO" id="GO:0004068">
    <property type="term" value="F:aspartate 1-decarboxylase activity"/>
    <property type="evidence" value="ECO:0007669"/>
    <property type="project" value="UniProtKB-UniRule"/>
</dbReference>
<dbReference type="STRING" id="190974.SAMN05216439_0825"/>
<dbReference type="Proteomes" id="UP000199506">
    <property type="component" value="Unassembled WGS sequence"/>
</dbReference>
<proteinExistence type="inferred from homology"/>
<dbReference type="GO" id="GO:0019752">
    <property type="term" value="P:carboxylic acid metabolic process"/>
    <property type="evidence" value="ECO:0007669"/>
    <property type="project" value="InterPro"/>
</dbReference>
<protein>
    <recommendedName>
        <fullName evidence="6">Probable L-tyrosine/L-aspartate decarboxylase</fullName>
        <shortName evidence="6">TDC/ADC</shortName>
        <ecNumber evidence="6">4.1.1.11</ecNumber>
        <ecNumber evidence="6">4.1.1.25</ecNumber>
    </recommendedName>
</protein>
<dbReference type="OrthoDB" id="56891at2157"/>
<evidence type="ECO:0000256" key="3">
    <source>
        <dbReference type="ARBA" id="ARBA00022898"/>
    </source>
</evidence>
<dbReference type="Gene3D" id="3.90.1150.10">
    <property type="entry name" value="Aspartate Aminotransferase, domain 1"/>
    <property type="match status" value="1"/>
</dbReference>
<sequence length="385" mass="42894">MDEKSIDKDVILKELDELHNLDHNYADGRILGSMCTEAHPFAKEIYYKFLDTNLGDPGLFKGTKLIENKVIESMGEILSIEKPYGHVVTGGTEANLMAIRAARNHARKYKGIVDGEIIIPESAHFSFKKAADMLNLKIVEADLDDNYKINVGSVKRLISDKTVAIVAIAGTTELGLIDPIEEISKIAYENNIYFHVDAAFGGFSIPFLRDMGYDLPVFDFSLDGVCSITIDPHKMGLAPIPAGGILFRKEEYLDVMAVDSPYLTVKTQSTIVGTRSGAASAATYAVMKYFGKKGYSKLIKELMDNTQFLKENLEKIGYEIVCEPELNLIAFNHPNMETNEFAEKLEGFGWKVSVAKCPVAIRVVLMNHIKLNHLKELVEDLKEIF</sequence>
<dbReference type="Gene3D" id="3.40.640.10">
    <property type="entry name" value="Type I PLP-dependent aspartate aminotransferase-like (Major domain)"/>
    <property type="match status" value="1"/>
</dbReference>
<dbReference type="InterPro" id="IPR015422">
    <property type="entry name" value="PyrdxlP-dep_Trfase_small"/>
</dbReference>
<dbReference type="HAMAP" id="MF_01610">
    <property type="entry name" value="MfnA_decarbox"/>
    <property type="match status" value="1"/>
</dbReference>
<dbReference type="PROSITE" id="PS00392">
    <property type="entry name" value="DDC_GAD_HDC_YDC"/>
    <property type="match status" value="1"/>
</dbReference>